<dbReference type="GO" id="GO:0055085">
    <property type="term" value="P:transmembrane transport"/>
    <property type="evidence" value="ECO:0007669"/>
    <property type="project" value="InterPro"/>
</dbReference>
<dbReference type="GO" id="GO:0005886">
    <property type="term" value="C:plasma membrane"/>
    <property type="evidence" value="ECO:0007669"/>
    <property type="project" value="UniProtKB-SubCell"/>
</dbReference>
<evidence type="ECO:0000256" key="5">
    <source>
        <dbReference type="ARBA" id="ARBA00022989"/>
    </source>
</evidence>
<accession>A0A1B7LWR3</accession>
<keyword evidence="5 7" id="KW-1133">Transmembrane helix</keyword>
<dbReference type="EMBL" id="LXEY01000022">
    <property type="protein sequence ID" value="OAV59487.1"/>
    <property type="molecule type" value="Genomic_DNA"/>
</dbReference>
<dbReference type="InterPro" id="IPR050366">
    <property type="entry name" value="BP-dependent_transpt_permease"/>
</dbReference>
<dbReference type="Gene3D" id="1.10.3720.10">
    <property type="entry name" value="MetI-like"/>
    <property type="match status" value="1"/>
</dbReference>
<keyword evidence="6 7" id="KW-0472">Membrane</keyword>
<dbReference type="PANTHER" id="PTHR43386">
    <property type="entry name" value="OLIGOPEPTIDE TRANSPORT SYSTEM PERMEASE PROTEIN APPC"/>
    <property type="match status" value="1"/>
</dbReference>
<evidence type="ECO:0000256" key="6">
    <source>
        <dbReference type="ARBA" id="ARBA00023136"/>
    </source>
</evidence>
<dbReference type="STRING" id="1837282.A6F49_16745"/>
<evidence type="ECO:0000256" key="1">
    <source>
        <dbReference type="ARBA" id="ARBA00004651"/>
    </source>
</evidence>
<dbReference type="Pfam" id="PF00528">
    <property type="entry name" value="BPD_transp_1"/>
    <property type="match status" value="1"/>
</dbReference>
<evidence type="ECO:0000259" key="8">
    <source>
        <dbReference type="PROSITE" id="PS50928"/>
    </source>
</evidence>
<dbReference type="Pfam" id="PF12911">
    <property type="entry name" value="OppC_N"/>
    <property type="match status" value="1"/>
</dbReference>
<evidence type="ECO:0000256" key="3">
    <source>
        <dbReference type="ARBA" id="ARBA00022475"/>
    </source>
</evidence>
<feature type="domain" description="ABC transmembrane type-1" evidence="8">
    <location>
        <begin position="111"/>
        <end position="311"/>
    </location>
</feature>
<comment type="subcellular location">
    <subcellularLocation>
        <location evidence="1 7">Cell membrane</location>
        <topology evidence="1 7">Multi-pass membrane protein</topology>
    </subcellularLocation>
</comment>
<evidence type="ECO:0000313" key="9">
    <source>
        <dbReference type="EMBL" id="OAV59487.1"/>
    </source>
</evidence>
<feature type="transmembrane region" description="Helical" evidence="7">
    <location>
        <begin position="293"/>
        <end position="314"/>
    </location>
</feature>
<dbReference type="AlphaFoldDB" id="A0A1B7LWR3"/>
<keyword evidence="10" id="KW-1185">Reference proteome</keyword>
<dbReference type="PANTHER" id="PTHR43386:SF6">
    <property type="entry name" value="ABC TRANSPORTER PERMEASE PROTEIN"/>
    <property type="match status" value="1"/>
</dbReference>
<feature type="transmembrane region" description="Helical" evidence="7">
    <location>
        <begin position="153"/>
        <end position="173"/>
    </location>
</feature>
<organism evidence="9 10">
    <name type="scientific">Enteractinococcus helveticum</name>
    <dbReference type="NCBI Taxonomy" id="1837282"/>
    <lineage>
        <taxon>Bacteria</taxon>
        <taxon>Bacillati</taxon>
        <taxon>Actinomycetota</taxon>
        <taxon>Actinomycetes</taxon>
        <taxon>Micrococcales</taxon>
        <taxon>Micrococcaceae</taxon>
    </lineage>
</organism>
<dbReference type="CDD" id="cd06261">
    <property type="entry name" value="TM_PBP2"/>
    <property type="match status" value="1"/>
</dbReference>
<proteinExistence type="inferred from homology"/>
<evidence type="ECO:0000313" key="10">
    <source>
        <dbReference type="Proteomes" id="UP000078292"/>
    </source>
</evidence>
<comment type="similarity">
    <text evidence="7">Belongs to the binding-protein-dependent transport system permease family.</text>
</comment>
<keyword evidence="3" id="KW-1003">Cell membrane</keyword>
<gene>
    <name evidence="9" type="ORF">A6F49_16745</name>
</gene>
<protein>
    <submittedName>
        <fullName evidence="9">Peptide ABC transporter permease</fullName>
    </submittedName>
</protein>
<keyword evidence="4 7" id="KW-0812">Transmembrane</keyword>
<evidence type="ECO:0000256" key="7">
    <source>
        <dbReference type="RuleBase" id="RU363032"/>
    </source>
</evidence>
<sequence length="324" mass="34884">MHNHTPQPGQERFVAPSIDTELPAAVDVDTSHPPESQWKQAWKSLRSNWIFWFSAILLLLVLVVVCFPTLFTSVDPRSADLSNSLGKPQPGHIFGFDRQGYDVFARTIHGARASVVIGLLTTLIVTIIGLFTGAIAGFFGGWVDTIVSRTADIFFAIPLLLAAIVGLSALNNVWPDRGYWGGVTAVVIALAVFGWPQITRIARGAVMEIKNLEFVDAARSLGASKWRNLFTHIIPNALPPVIVTATVSLGVYIVAEATLSFLGIGLPPSVVSWGNDIAAAQPQVRSGDNLHVLFFPAGALALTVLSFMLLGDAVRDALDPKARK</sequence>
<dbReference type="RefSeq" id="WP_043058583.1">
    <property type="nucleotide sequence ID" value="NZ_LXEY01000022.1"/>
</dbReference>
<dbReference type="PROSITE" id="PS50928">
    <property type="entry name" value="ABC_TM1"/>
    <property type="match status" value="1"/>
</dbReference>
<name>A0A1B7LWR3_9MICC</name>
<dbReference type="InterPro" id="IPR000515">
    <property type="entry name" value="MetI-like"/>
</dbReference>
<feature type="transmembrane region" description="Helical" evidence="7">
    <location>
        <begin position="233"/>
        <end position="255"/>
    </location>
</feature>
<dbReference type="InterPro" id="IPR025966">
    <property type="entry name" value="OppC_N"/>
</dbReference>
<reference evidence="9 10" key="1">
    <citation type="submission" date="2016-04" db="EMBL/GenBank/DDBJ databases">
        <title>First whole genome shotgun sequence of the bacterium Enteractinococcus sp. strain UASWS1574.</title>
        <authorList>
            <person name="Crovadore J."/>
            <person name="Chablais R."/>
            <person name="Lefort F."/>
        </authorList>
    </citation>
    <scope>NUCLEOTIDE SEQUENCE [LARGE SCALE GENOMIC DNA]</scope>
    <source>
        <strain evidence="9 10">UASWS1574</strain>
    </source>
</reference>
<keyword evidence="2 7" id="KW-0813">Transport</keyword>
<feature type="transmembrane region" description="Helical" evidence="7">
    <location>
        <begin position="115"/>
        <end position="141"/>
    </location>
</feature>
<dbReference type="SUPFAM" id="SSF161098">
    <property type="entry name" value="MetI-like"/>
    <property type="match status" value="1"/>
</dbReference>
<comment type="caution">
    <text evidence="9">The sequence shown here is derived from an EMBL/GenBank/DDBJ whole genome shotgun (WGS) entry which is preliminary data.</text>
</comment>
<evidence type="ECO:0000256" key="2">
    <source>
        <dbReference type="ARBA" id="ARBA00022448"/>
    </source>
</evidence>
<dbReference type="InterPro" id="IPR035906">
    <property type="entry name" value="MetI-like_sf"/>
</dbReference>
<dbReference type="OrthoDB" id="9812701at2"/>
<dbReference type="Proteomes" id="UP000078292">
    <property type="component" value="Unassembled WGS sequence"/>
</dbReference>
<evidence type="ECO:0000256" key="4">
    <source>
        <dbReference type="ARBA" id="ARBA00022692"/>
    </source>
</evidence>
<feature type="transmembrane region" description="Helical" evidence="7">
    <location>
        <begin position="179"/>
        <end position="198"/>
    </location>
</feature>
<feature type="transmembrane region" description="Helical" evidence="7">
    <location>
        <begin position="49"/>
        <end position="71"/>
    </location>
</feature>